<organism evidence="1 2">
    <name type="scientific">Amnibacterium setariae</name>
    <dbReference type="NCBI Taxonomy" id="2306585"/>
    <lineage>
        <taxon>Bacteria</taxon>
        <taxon>Bacillati</taxon>
        <taxon>Actinomycetota</taxon>
        <taxon>Actinomycetes</taxon>
        <taxon>Micrococcales</taxon>
        <taxon>Microbacteriaceae</taxon>
        <taxon>Amnibacterium</taxon>
    </lineage>
</organism>
<gene>
    <name evidence="1" type="ORF">D1781_00120</name>
</gene>
<sequence length="82" mass="8633">MRNVRTVPLVRLAHEDGTERAVVVLRVGLPPALSLTDVVTAIAHVQLTVSRLAPPGAAVHVEPDVAADEATPTEAIVIRALE</sequence>
<evidence type="ECO:0000313" key="2">
    <source>
        <dbReference type="Proteomes" id="UP000265742"/>
    </source>
</evidence>
<evidence type="ECO:0000313" key="1">
    <source>
        <dbReference type="EMBL" id="RIX29928.1"/>
    </source>
</evidence>
<name>A0A3A1U4H6_9MICO</name>
<dbReference type="AlphaFoldDB" id="A0A3A1U4H6"/>
<accession>A0A3A1U4H6</accession>
<reference evidence="2" key="1">
    <citation type="submission" date="2018-09" db="EMBL/GenBank/DDBJ databases">
        <authorList>
            <person name="Kim I."/>
        </authorList>
    </citation>
    <scope>NUCLEOTIDE SEQUENCE [LARGE SCALE GENOMIC DNA]</scope>
    <source>
        <strain evidence="2">DD4a</strain>
    </source>
</reference>
<protein>
    <submittedName>
        <fullName evidence="1">Uncharacterized protein</fullName>
    </submittedName>
</protein>
<proteinExistence type="predicted"/>
<dbReference type="EMBL" id="QXTG01000001">
    <property type="protein sequence ID" value="RIX29928.1"/>
    <property type="molecule type" value="Genomic_DNA"/>
</dbReference>
<keyword evidence="2" id="KW-1185">Reference proteome</keyword>
<comment type="caution">
    <text evidence="1">The sequence shown here is derived from an EMBL/GenBank/DDBJ whole genome shotgun (WGS) entry which is preliminary data.</text>
</comment>
<dbReference type="Proteomes" id="UP000265742">
    <property type="component" value="Unassembled WGS sequence"/>
</dbReference>